<evidence type="ECO:0000313" key="2">
    <source>
        <dbReference type="Proteomes" id="UP000499080"/>
    </source>
</evidence>
<proteinExistence type="predicted"/>
<evidence type="ECO:0000313" key="1">
    <source>
        <dbReference type="EMBL" id="GBN15075.1"/>
    </source>
</evidence>
<dbReference type="InterPro" id="IPR036397">
    <property type="entry name" value="RNaseH_sf"/>
</dbReference>
<reference evidence="1 2" key="1">
    <citation type="journal article" date="2019" name="Sci. Rep.">
        <title>Orb-weaving spider Araneus ventricosus genome elucidates the spidroin gene catalogue.</title>
        <authorList>
            <person name="Kono N."/>
            <person name="Nakamura H."/>
            <person name="Ohtoshi R."/>
            <person name="Moran D.A.P."/>
            <person name="Shinohara A."/>
            <person name="Yoshida Y."/>
            <person name="Fujiwara M."/>
            <person name="Mori M."/>
            <person name="Tomita M."/>
            <person name="Arakawa K."/>
        </authorList>
    </citation>
    <scope>NUCLEOTIDE SEQUENCE [LARGE SCALE GENOMIC DNA]</scope>
</reference>
<name>A0A4Y2LJW5_ARAVE</name>
<dbReference type="EMBL" id="BGPR01005982">
    <property type="protein sequence ID" value="GBN15075.1"/>
    <property type="molecule type" value="Genomic_DNA"/>
</dbReference>
<dbReference type="PANTHER" id="PTHR46060:SF1">
    <property type="entry name" value="MARINER MOS1 TRANSPOSASE-LIKE PROTEIN"/>
    <property type="match status" value="1"/>
</dbReference>
<dbReference type="PANTHER" id="PTHR46060">
    <property type="entry name" value="MARINER MOS1 TRANSPOSASE-LIKE PROTEIN"/>
    <property type="match status" value="1"/>
</dbReference>
<dbReference type="Gene3D" id="3.30.420.10">
    <property type="entry name" value="Ribonuclease H-like superfamily/Ribonuclease H"/>
    <property type="match status" value="1"/>
</dbReference>
<dbReference type="InterPro" id="IPR052709">
    <property type="entry name" value="Transposase-MT_Hybrid"/>
</dbReference>
<organism evidence="1 2">
    <name type="scientific">Araneus ventricosus</name>
    <name type="common">Orbweaver spider</name>
    <name type="synonym">Epeira ventricosa</name>
    <dbReference type="NCBI Taxonomy" id="182803"/>
    <lineage>
        <taxon>Eukaryota</taxon>
        <taxon>Metazoa</taxon>
        <taxon>Ecdysozoa</taxon>
        <taxon>Arthropoda</taxon>
        <taxon>Chelicerata</taxon>
        <taxon>Arachnida</taxon>
        <taxon>Araneae</taxon>
        <taxon>Araneomorphae</taxon>
        <taxon>Entelegynae</taxon>
        <taxon>Araneoidea</taxon>
        <taxon>Araneidae</taxon>
        <taxon>Araneus</taxon>
    </lineage>
</organism>
<protein>
    <submittedName>
        <fullName evidence="1">Uncharacterized protein</fullName>
    </submittedName>
</protein>
<accession>A0A4Y2LJW5</accession>
<gene>
    <name evidence="1" type="ORF">AVEN_272436_1</name>
</gene>
<dbReference type="AlphaFoldDB" id="A0A4Y2LJW5"/>
<dbReference type="OrthoDB" id="10017160at2759"/>
<comment type="caution">
    <text evidence="1">The sequence shown here is derived from an EMBL/GenBank/DDBJ whole genome shotgun (WGS) entry which is preliminary data.</text>
</comment>
<dbReference type="GO" id="GO:0003676">
    <property type="term" value="F:nucleic acid binding"/>
    <property type="evidence" value="ECO:0007669"/>
    <property type="project" value="InterPro"/>
</dbReference>
<keyword evidence="2" id="KW-1185">Reference proteome</keyword>
<sequence>MRYRREKPRCGTQSRHQRGNDVVLGSVLDIIAEGSRKRMGRGGIVLLHDNACPLVTMCTHKLLQSFRQSWEVFGHPANSPDLAPSDYHLFQN</sequence>
<dbReference type="Proteomes" id="UP000499080">
    <property type="component" value="Unassembled WGS sequence"/>
</dbReference>